<dbReference type="RefSeq" id="WP_410519772.1">
    <property type="nucleotide sequence ID" value="NZ_JARJFB010000144.1"/>
</dbReference>
<evidence type="ECO:0000313" key="7">
    <source>
        <dbReference type="EMBL" id="MEA0971465.1"/>
    </source>
</evidence>
<dbReference type="InterPro" id="IPR051337">
    <property type="entry name" value="OPA_Antiporter"/>
</dbReference>
<evidence type="ECO:0000313" key="8">
    <source>
        <dbReference type="Proteomes" id="UP001291687"/>
    </source>
</evidence>
<keyword evidence="3 5" id="KW-1133">Transmembrane helix</keyword>
<gene>
    <name evidence="7" type="ORF">Megvenef_01444</name>
</gene>
<dbReference type="PANTHER" id="PTHR43826:SF3">
    <property type="entry name" value="GLUCOSE-6-PHOSPHATE EXCHANGER SLC37A4"/>
    <property type="match status" value="1"/>
</dbReference>
<feature type="transmembrane region" description="Helical" evidence="5">
    <location>
        <begin position="189"/>
        <end position="208"/>
    </location>
</feature>
<organism evidence="7 8">
    <name type="scientific">Candidatus Megaera venefica</name>
    <dbReference type="NCBI Taxonomy" id="2055910"/>
    <lineage>
        <taxon>Bacteria</taxon>
        <taxon>Pseudomonadati</taxon>
        <taxon>Pseudomonadota</taxon>
        <taxon>Alphaproteobacteria</taxon>
        <taxon>Rickettsiales</taxon>
        <taxon>Rickettsiaceae</taxon>
        <taxon>Candidatus Megaera</taxon>
    </lineage>
</organism>
<feature type="transmembrane region" description="Helical" evidence="5">
    <location>
        <begin position="325"/>
        <end position="344"/>
    </location>
</feature>
<feature type="transmembrane region" description="Helical" evidence="5">
    <location>
        <begin position="350"/>
        <end position="373"/>
    </location>
</feature>
<feature type="transmembrane region" description="Helical" evidence="5">
    <location>
        <begin position="296"/>
        <end position="313"/>
    </location>
</feature>
<feature type="transmembrane region" description="Helical" evidence="5">
    <location>
        <begin position="33"/>
        <end position="50"/>
    </location>
</feature>
<evidence type="ECO:0000256" key="1">
    <source>
        <dbReference type="ARBA" id="ARBA00004429"/>
    </source>
</evidence>
<accession>A0ABU5NE83</accession>
<feature type="transmembrane region" description="Helical" evidence="5">
    <location>
        <begin position="414"/>
        <end position="435"/>
    </location>
</feature>
<feature type="transmembrane region" description="Helical" evidence="5">
    <location>
        <begin position="106"/>
        <end position="133"/>
    </location>
</feature>
<dbReference type="EMBL" id="JARJFB010000144">
    <property type="protein sequence ID" value="MEA0971465.1"/>
    <property type="molecule type" value="Genomic_DNA"/>
</dbReference>
<keyword evidence="8" id="KW-1185">Reference proteome</keyword>
<evidence type="ECO:0000256" key="5">
    <source>
        <dbReference type="SAM" id="Phobius"/>
    </source>
</evidence>
<evidence type="ECO:0000259" key="6">
    <source>
        <dbReference type="PROSITE" id="PS50850"/>
    </source>
</evidence>
<feature type="domain" description="Major facilitator superfamily (MFS) profile" evidence="6">
    <location>
        <begin position="32"/>
        <end position="439"/>
    </location>
</feature>
<dbReference type="InterPro" id="IPR000849">
    <property type="entry name" value="Sugar_P_transporter"/>
</dbReference>
<dbReference type="Gene3D" id="1.20.1250.20">
    <property type="entry name" value="MFS general substrate transporter like domains"/>
    <property type="match status" value="2"/>
</dbReference>
<dbReference type="Proteomes" id="UP001291687">
    <property type="component" value="Unassembled WGS sequence"/>
</dbReference>
<dbReference type="PIRSF" id="PIRSF002808">
    <property type="entry name" value="Hexose_phosphate_transp"/>
    <property type="match status" value="1"/>
</dbReference>
<dbReference type="InterPro" id="IPR036259">
    <property type="entry name" value="MFS_trans_sf"/>
</dbReference>
<keyword evidence="2 5" id="KW-0812">Transmembrane</keyword>
<keyword evidence="4 5" id="KW-0472">Membrane</keyword>
<feature type="transmembrane region" description="Helical" evidence="5">
    <location>
        <begin position="385"/>
        <end position="408"/>
    </location>
</feature>
<name>A0ABU5NE83_9RICK</name>
<proteinExistence type="predicted"/>
<dbReference type="PANTHER" id="PTHR43826">
    <property type="entry name" value="GLUCOSE-6-PHOSPHATE EXCHANGER SLC37A4"/>
    <property type="match status" value="1"/>
</dbReference>
<sequence>MAKVVNEGYVVDPIKQDSEPFMTMRERKIYNKWRLRILSFIIIGYGAYYLCRQNFSMIMPAYMEEFGYSKTQLGWVLTLASIVYGIGKFVNGYFSDKSNARYFMPIGLFASALITFLLGFSNSLIFLGCLWIINNWFQSMGWPPAARMLTHWFAPRELGTKWALGAASHQVGGAITLVFSGYLVANYGWRYAFFIPSIIAVGISYILFNRLRESPKELGFPLVEAYKGDESFEEDRSEDHMTTIEIFRKVFINRNMWYISFANICIYIVRIGIIFWGPLFLKEHKGISLTHAGWQVAGYEVAGLLGGFAAGWLSDRVFKGQRGPVGAVCMICLAITLIIFWQMPSGYDRFGAIALSLVGFFVYGPQVLVGVASADFASKKAIGTANGFVGTMGYVGSALSGVCVGWLIDETGWFGAFSFFIVAALLGSYLFFLTWNRKENEVNSVTTE</sequence>
<evidence type="ECO:0000256" key="2">
    <source>
        <dbReference type="ARBA" id="ARBA00022692"/>
    </source>
</evidence>
<comment type="caution">
    <text evidence="7">The sequence shown here is derived from an EMBL/GenBank/DDBJ whole genome shotgun (WGS) entry which is preliminary data.</text>
</comment>
<evidence type="ECO:0000256" key="4">
    <source>
        <dbReference type="ARBA" id="ARBA00023136"/>
    </source>
</evidence>
<dbReference type="InterPro" id="IPR011701">
    <property type="entry name" value="MFS"/>
</dbReference>
<dbReference type="Pfam" id="PF07690">
    <property type="entry name" value="MFS_1"/>
    <property type="match status" value="1"/>
</dbReference>
<protein>
    <submittedName>
        <fullName evidence="7">MFS transporter</fullName>
    </submittedName>
</protein>
<evidence type="ECO:0000256" key="3">
    <source>
        <dbReference type="ARBA" id="ARBA00022989"/>
    </source>
</evidence>
<comment type="subcellular location">
    <subcellularLocation>
        <location evidence="1">Cell inner membrane</location>
        <topology evidence="1">Multi-pass membrane protein</topology>
    </subcellularLocation>
</comment>
<dbReference type="PROSITE" id="PS50850">
    <property type="entry name" value="MFS"/>
    <property type="match status" value="1"/>
</dbReference>
<dbReference type="InterPro" id="IPR020846">
    <property type="entry name" value="MFS_dom"/>
</dbReference>
<feature type="transmembrane region" description="Helical" evidence="5">
    <location>
        <begin position="73"/>
        <end position="94"/>
    </location>
</feature>
<feature type="transmembrane region" description="Helical" evidence="5">
    <location>
        <begin position="256"/>
        <end position="276"/>
    </location>
</feature>
<reference evidence="7 8" key="1">
    <citation type="submission" date="2023-03" db="EMBL/GenBank/DDBJ databases">
        <title>Host association and intracellularity evolved multiple times independently in the Rickettsiales.</title>
        <authorList>
            <person name="Castelli M."/>
            <person name="Nardi T."/>
            <person name="Gammuto L."/>
            <person name="Bellinzona G."/>
            <person name="Sabaneyeva E."/>
            <person name="Potekhin A."/>
            <person name="Serra V."/>
            <person name="Petroni G."/>
            <person name="Sassera D."/>
        </authorList>
    </citation>
    <scope>NUCLEOTIDE SEQUENCE [LARGE SCALE GENOMIC DNA]</scope>
    <source>
        <strain evidence="7 8">Sr 2-6</strain>
    </source>
</reference>
<dbReference type="SUPFAM" id="SSF103473">
    <property type="entry name" value="MFS general substrate transporter"/>
    <property type="match status" value="1"/>
</dbReference>